<accession>A0A6J4JZM7</accession>
<dbReference type="PANTHER" id="PTHR11712:SF336">
    <property type="entry name" value="3-OXOACYL-[ACYL-CARRIER-PROTEIN] SYNTHASE, MITOCHONDRIAL"/>
    <property type="match status" value="1"/>
</dbReference>
<keyword evidence="5" id="KW-0012">Acyltransferase</keyword>
<gene>
    <name evidence="5" type="ORF">AVDCRST_MAG77-5228</name>
</gene>
<dbReference type="InterPro" id="IPR020841">
    <property type="entry name" value="PKS_Beta-ketoAc_synthase_dom"/>
</dbReference>
<dbReference type="InterPro" id="IPR016039">
    <property type="entry name" value="Thiolase-like"/>
</dbReference>
<evidence type="ECO:0000313" key="5">
    <source>
        <dbReference type="EMBL" id="CAA9291929.1"/>
    </source>
</evidence>
<proteinExistence type="inferred from homology"/>
<dbReference type="InterPro" id="IPR014031">
    <property type="entry name" value="Ketoacyl_synth_C"/>
</dbReference>
<dbReference type="SUPFAM" id="SSF53901">
    <property type="entry name" value="Thiolase-like"/>
    <property type="match status" value="1"/>
</dbReference>
<dbReference type="Pfam" id="PF00109">
    <property type="entry name" value="ketoacyl-synt"/>
    <property type="match status" value="1"/>
</dbReference>
<dbReference type="SMART" id="SM00825">
    <property type="entry name" value="PKS_KS"/>
    <property type="match status" value="1"/>
</dbReference>
<protein>
    <submittedName>
        <fullName evidence="5">3-oxoacyl-[acyl-carrier-protein] synthase, KASII</fullName>
        <ecNumber evidence="5">2.3.1.179</ecNumber>
    </submittedName>
</protein>
<dbReference type="GO" id="GO:0004315">
    <property type="term" value="F:3-oxoacyl-[acyl-carrier-protein] synthase activity"/>
    <property type="evidence" value="ECO:0007669"/>
    <property type="project" value="UniProtKB-EC"/>
</dbReference>
<feature type="domain" description="Ketosynthase family 3 (KS3)" evidence="4">
    <location>
        <begin position="1"/>
        <end position="226"/>
    </location>
</feature>
<dbReference type="GO" id="GO:0006633">
    <property type="term" value="P:fatty acid biosynthetic process"/>
    <property type="evidence" value="ECO:0007669"/>
    <property type="project" value="TreeGrafter"/>
</dbReference>
<dbReference type="CDD" id="cd00834">
    <property type="entry name" value="KAS_I_II"/>
    <property type="match status" value="1"/>
</dbReference>
<comment type="similarity">
    <text evidence="1 3">Belongs to the thiolase-like superfamily. Beta-ketoacyl-ACP synthases family.</text>
</comment>
<dbReference type="AlphaFoldDB" id="A0A6J4JZM7"/>
<evidence type="ECO:0000256" key="3">
    <source>
        <dbReference type="RuleBase" id="RU003694"/>
    </source>
</evidence>
<dbReference type="Gene3D" id="3.40.47.10">
    <property type="match status" value="1"/>
</dbReference>
<evidence type="ECO:0000256" key="2">
    <source>
        <dbReference type="ARBA" id="ARBA00022679"/>
    </source>
</evidence>
<organism evidence="5">
    <name type="scientific">uncultured Chloroflexota bacterium</name>
    <dbReference type="NCBI Taxonomy" id="166587"/>
    <lineage>
        <taxon>Bacteria</taxon>
        <taxon>Bacillati</taxon>
        <taxon>Chloroflexota</taxon>
        <taxon>environmental samples</taxon>
    </lineage>
</organism>
<dbReference type="PANTHER" id="PTHR11712">
    <property type="entry name" value="POLYKETIDE SYNTHASE-RELATED"/>
    <property type="match status" value="1"/>
</dbReference>
<dbReference type="GO" id="GO:0005829">
    <property type="term" value="C:cytosol"/>
    <property type="evidence" value="ECO:0007669"/>
    <property type="project" value="TreeGrafter"/>
</dbReference>
<evidence type="ECO:0000259" key="4">
    <source>
        <dbReference type="PROSITE" id="PS52004"/>
    </source>
</evidence>
<dbReference type="InterPro" id="IPR000794">
    <property type="entry name" value="Beta-ketoacyl_synthase"/>
</dbReference>
<keyword evidence="2 3" id="KW-0808">Transferase</keyword>
<dbReference type="PROSITE" id="PS52004">
    <property type="entry name" value="KS3_2"/>
    <property type="match status" value="1"/>
</dbReference>
<sequence length="228" mass="24058">MLAGGAEAVITPIAMAGFAAARSLSTRNDEPARASRPFDRERDGFVMGEGAGVVVLERRSHAERRGARIYAELAGYGSTADAHHLTAPPDDGEGAARCMRQALAQAAMSPDELEYLNAHGTSTGHNDRAETAAVKTVFGEHAYRLAISSTKSMIGHLLGAAGGVEAVIAVKSIQTGITPPTVNYEFPDPECDLDYTPNEARRRTVRSAMSNSFGFGGHNATLLFRAAA</sequence>
<dbReference type="InterPro" id="IPR014030">
    <property type="entry name" value="Ketoacyl_synth_N"/>
</dbReference>
<reference evidence="5" key="1">
    <citation type="submission" date="2020-02" db="EMBL/GenBank/DDBJ databases">
        <authorList>
            <person name="Meier V. D."/>
        </authorList>
    </citation>
    <scope>NUCLEOTIDE SEQUENCE</scope>
    <source>
        <strain evidence="5">AVDCRST_MAG77</strain>
    </source>
</reference>
<evidence type="ECO:0000256" key="1">
    <source>
        <dbReference type="ARBA" id="ARBA00008467"/>
    </source>
</evidence>
<dbReference type="FunFam" id="3.40.47.10:FF:000015">
    <property type="entry name" value="3-oxoacyl-[acyl-carrier-protein] synthase, mitochondrial"/>
    <property type="match status" value="1"/>
</dbReference>
<dbReference type="Pfam" id="PF02801">
    <property type="entry name" value="Ketoacyl-synt_C"/>
    <property type="match status" value="1"/>
</dbReference>
<name>A0A6J4JZM7_9CHLR</name>
<dbReference type="EMBL" id="CADCTC010000253">
    <property type="protein sequence ID" value="CAA9291929.1"/>
    <property type="molecule type" value="Genomic_DNA"/>
</dbReference>
<dbReference type="EC" id="2.3.1.179" evidence="5"/>